<evidence type="ECO:0008006" key="3">
    <source>
        <dbReference type="Google" id="ProtNLM"/>
    </source>
</evidence>
<dbReference type="InParanoid" id="A0A1B7N960"/>
<evidence type="ECO:0000313" key="2">
    <source>
        <dbReference type="Proteomes" id="UP000092154"/>
    </source>
</evidence>
<dbReference type="OrthoDB" id="2672295at2759"/>
<reference evidence="1 2" key="1">
    <citation type="submission" date="2016-06" db="EMBL/GenBank/DDBJ databases">
        <title>Comparative genomics of the ectomycorrhizal sister species Rhizopogon vinicolor and Rhizopogon vesiculosus (Basidiomycota: Boletales) reveals a divergence of the mating type B locus.</title>
        <authorList>
            <consortium name="DOE Joint Genome Institute"/>
            <person name="Mujic A.B."/>
            <person name="Kuo A."/>
            <person name="Tritt A."/>
            <person name="Lipzen A."/>
            <person name="Chen C."/>
            <person name="Johnson J."/>
            <person name="Sharma A."/>
            <person name="Barry K."/>
            <person name="Grigoriev I.V."/>
            <person name="Spatafora J.W."/>
        </authorList>
    </citation>
    <scope>NUCLEOTIDE SEQUENCE [LARGE SCALE GENOMIC DNA]</scope>
    <source>
        <strain evidence="1 2">AM-OR11-026</strain>
    </source>
</reference>
<dbReference type="Proteomes" id="UP000092154">
    <property type="component" value="Unassembled WGS sequence"/>
</dbReference>
<dbReference type="InterPro" id="IPR032675">
    <property type="entry name" value="LRR_dom_sf"/>
</dbReference>
<evidence type="ECO:0000313" key="1">
    <source>
        <dbReference type="EMBL" id="OAX41402.1"/>
    </source>
</evidence>
<organism evidence="1 2">
    <name type="scientific">Rhizopogon vinicolor AM-OR11-026</name>
    <dbReference type="NCBI Taxonomy" id="1314800"/>
    <lineage>
        <taxon>Eukaryota</taxon>
        <taxon>Fungi</taxon>
        <taxon>Dikarya</taxon>
        <taxon>Basidiomycota</taxon>
        <taxon>Agaricomycotina</taxon>
        <taxon>Agaricomycetes</taxon>
        <taxon>Agaricomycetidae</taxon>
        <taxon>Boletales</taxon>
        <taxon>Suillineae</taxon>
        <taxon>Rhizopogonaceae</taxon>
        <taxon>Rhizopogon</taxon>
    </lineage>
</organism>
<dbReference type="EMBL" id="KV448181">
    <property type="protein sequence ID" value="OAX41402.1"/>
    <property type="molecule type" value="Genomic_DNA"/>
</dbReference>
<protein>
    <recommendedName>
        <fullName evidence="3">F-box domain-containing protein</fullName>
    </recommendedName>
</protein>
<name>A0A1B7N960_9AGAM</name>
<keyword evidence="2" id="KW-1185">Reference proteome</keyword>
<dbReference type="Gene3D" id="3.80.10.10">
    <property type="entry name" value="Ribonuclease Inhibitor"/>
    <property type="match status" value="1"/>
</dbReference>
<proteinExistence type="predicted"/>
<gene>
    <name evidence="1" type="ORF">K503DRAFT_502344</name>
</gene>
<sequence length="370" mass="42419">MTLSSVEIKQHPVTSPSPLLPVEILVLILQPQWKRCEDIITWNDMVNVMLSCSLALRTLYAIARANLYNDIRLPSRLKSLRLFLRTVRESFGGHCPAHALHVIQDMLWDRCEPAKKYAMLAEEIISCCTELRYLELEDRYSPQFTSGRSLPEYPYLKRLKVCGLNIHFLAPLLPRLRNLESFEVIHCHSSCDLVEEHSPPSFKLLTLSISRARLSRDQCKWLFASSSQSIKSLKVQEVGASLGSLADVMGAFVKKLHINHLHDCQAISGFVNLQSLRIDEFDLHMDTLRDNMQSSLKTFAFNWSRKTIQHNVPQLLRCNWQPSLQSLDIYHSPTVMVENISDEARQRLVAINNHLIEPCAARGIQINWLP</sequence>
<accession>A0A1B7N960</accession>
<dbReference type="SUPFAM" id="SSF52047">
    <property type="entry name" value="RNI-like"/>
    <property type="match status" value="1"/>
</dbReference>
<dbReference type="AlphaFoldDB" id="A0A1B7N960"/>